<evidence type="ECO:0000313" key="2">
    <source>
        <dbReference type="Proteomes" id="UP000287798"/>
    </source>
</evidence>
<comment type="caution">
    <text evidence="1">The sequence shown here is derived from an EMBL/GenBank/DDBJ whole genome shotgun (WGS) entry which is preliminary data.</text>
</comment>
<dbReference type="EMBL" id="QZMU01000001">
    <property type="protein sequence ID" value="RRQ22390.1"/>
    <property type="molecule type" value="Genomic_DNA"/>
</dbReference>
<evidence type="ECO:0000313" key="1">
    <source>
        <dbReference type="EMBL" id="RRQ22390.1"/>
    </source>
</evidence>
<accession>A0A426QKW5</accession>
<dbReference type="AlphaFoldDB" id="A0A426QKW5"/>
<dbReference type="Proteomes" id="UP000287798">
    <property type="component" value="Unassembled WGS sequence"/>
</dbReference>
<keyword evidence="2" id="KW-1185">Reference proteome</keyword>
<name>A0A426QKW5_9GAMM</name>
<proteinExistence type="predicted"/>
<reference evidence="1 2" key="1">
    <citation type="journal article" date="2010" name="Int. J. Syst. Evol. Microbiol.">
        <title>Thiohalobacter thiocyanaticus gen. nov., sp. nov., a moderately halophilic, sulfur-oxidizing gammaproteobacterium from hypersaline lakes, that utilizes thiocyanate.</title>
        <authorList>
            <person name="Sorokin D.Y."/>
            <person name="Kovaleva O.L."/>
            <person name="Tourova T.P."/>
            <person name="Muyzer G."/>
        </authorList>
    </citation>
    <scope>NUCLEOTIDE SEQUENCE [LARGE SCALE GENOMIC DNA]</scope>
    <source>
        <strain evidence="1 2">Hrh1</strain>
    </source>
</reference>
<dbReference type="RefSeq" id="WP_125181732.1">
    <property type="nucleotide sequence ID" value="NZ_QZMU01000001.1"/>
</dbReference>
<protein>
    <submittedName>
        <fullName evidence="1">Uncharacterized protein</fullName>
    </submittedName>
</protein>
<sequence>MEITLLLKDPPGGRCRLYRAYAEALTEHAQAQCHERFDGLPQQPELQAPAMLIDGEVVIPEDGVLLSPQDIGRTLADTHPEAARLEAVLESTLETCMQEWS</sequence>
<organism evidence="1 2">
    <name type="scientific">Thiohalobacter thiocyanaticus</name>
    <dbReference type="NCBI Taxonomy" id="585455"/>
    <lineage>
        <taxon>Bacteria</taxon>
        <taxon>Pseudomonadati</taxon>
        <taxon>Pseudomonadota</taxon>
        <taxon>Gammaproteobacteria</taxon>
        <taxon>Thiohalobacterales</taxon>
        <taxon>Thiohalobacteraceae</taxon>
        <taxon>Thiohalobacter</taxon>
    </lineage>
</organism>
<gene>
    <name evidence="1" type="ORF">D6C00_10795</name>
</gene>
<dbReference type="OrthoDB" id="7069238at2"/>